<sequence>MSKPAAPQGMKPRVIRKLGHFERFQVSLQTMELYCGTILSCLYNIPENLRAPADYGKLVEVVELAVADTLNQHPLLQVGIGGAGTRRPVWTQLDEIDLANQIEWHVVGDPAKYDEMHKELTIQQLDTKFDKIETQPGWRLAVIKLEYANVLEVMFIWDHTNSDGTGGKIFHQTLLQSLNSVARNTDRTPLENHIYKTTASKEYMVPSQEAVAKFRITPGYAAATVWKELKPPMFASKTAFVSWAPITLTPRTSQVRSMSIDNETLQKVLSACRSNSTTLTAVLHGIVFMSLCGQLPADKVAAMSVETPIDLRRYIKPDPAKNIVPHKLIGNYVTKLDHEFERDWVQKIQKLAAGVSGQERFAALEQEMWSAAVFAKGEIHDKVALGLKNDAVGLMGVVTDWNKYQRDELKKPRSGSWLVTNLGVIDGQPEPKEGGWSMERSKFTLSANVLSGMFVFSAVTVKGKDFFIDLSWQDHIIDAKIAEKLIADVEEWLKYIAGKV</sequence>
<accession>A0ACC1RY41</accession>
<evidence type="ECO:0000313" key="2">
    <source>
        <dbReference type="Proteomes" id="UP001148629"/>
    </source>
</evidence>
<keyword evidence="2" id="KW-1185">Reference proteome</keyword>
<dbReference type="Proteomes" id="UP001148629">
    <property type="component" value="Unassembled WGS sequence"/>
</dbReference>
<dbReference type="EMBL" id="JANRMS010001455">
    <property type="protein sequence ID" value="KAJ3528114.1"/>
    <property type="molecule type" value="Genomic_DNA"/>
</dbReference>
<reference evidence="1" key="1">
    <citation type="submission" date="2022-08" db="EMBL/GenBank/DDBJ databases">
        <title>Genome Sequence of Fusarium decemcellulare.</title>
        <authorList>
            <person name="Buettner E."/>
        </authorList>
    </citation>
    <scope>NUCLEOTIDE SEQUENCE</scope>
    <source>
        <strain evidence="1">Babe19</strain>
    </source>
</reference>
<evidence type="ECO:0000313" key="1">
    <source>
        <dbReference type="EMBL" id="KAJ3528114.1"/>
    </source>
</evidence>
<name>A0ACC1RY41_9HYPO</name>
<gene>
    <name evidence="1" type="ORF">NM208_g10363</name>
</gene>
<organism evidence="1 2">
    <name type="scientific">Fusarium decemcellulare</name>
    <dbReference type="NCBI Taxonomy" id="57161"/>
    <lineage>
        <taxon>Eukaryota</taxon>
        <taxon>Fungi</taxon>
        <taxon>Dikarya</taxon>
        <taxon>Ascomycota</taxon>
        <taxon>Pezizomycotina</taxon>
        <taxon>Sordariomycetes</taxon>
        <taxon>Hypocreomycetidae</taxon>
        <taxon>Hypocreales</taxon>
        <taxon>Nectriaceae</taxon>
        <taxon>Fusarium</taxon>
        <taxon>Fusarium decemcellulare species complex</taxon>
    </lineage>
</organism>
<comment type="caution">
    <text evidence="1">The sequence shown here is derived from an EMBL/GenBank/DDBJ whole genome shotgun (WGS) entry which is preliminary data.</text>
</comment>
<proteinExistence type="predicted"/>
<protein>
    <submittedName>
        <fullName evidence="1">Uncharacterized protein</fullName>
    </submittedName>
</protein>